<dbReference type="EMBL" id="LT551814">
    <property type="protein sequence ID" value="SAL97558.1"/>
    <property type="molecule type" value="Genomic_DNA"/>
</dbReference>
<gene>
    <name evidence="2" type="primary">ABSGL_03056.1 scaffold 4127</name>
</gene>
<dbReference type="InterPro" id="IPR029058">
    <property type="entry name" value="AB_hydrolase_fold"/>
</dbReference>
<dbReference type="AlphaFoldDB" id="A0A168LV68"/>
<name>A0A168LV68_ABSGL</name>
<evidence type="ECO:0000259" key="1">
    <source>
        <dbReference type="Pfam" id="PF12146"/>
    </source>
</evidence>
<proteinExistence type="predicted"/>
<evidence type="ECO:0000313" key="3">
    <source>
        <dbReference type="Proteomes" id="UP000078561"/>
    </source>
</evidence>
<dbReference type="GO" id="GO:0016020">
    <property type="term" value="C:membrane"/>
    <property type="evidence" value="ECO:0007669"/>
    <property type="project" value="TreeGrafter"/>
</dbReference>
<dbReference type="Proteomes" id="UP000078561">
    <property type="component" value="Unassembled WGS sequence"/>
</dbReference>
<dbReference type="InParanoid" id="A0A168LV68"/>
<feature type="domain" description="Serine aminopeptidase S33" evidence="1">
    <location>
        <begin position="113"/>
        <end position="169"/>
    </location>
</feature>
<dbReference type="GO" id="GO:0008474">
    <property type="term" value="F:palmitoyl-(protein) hydrolase activity"/>
    <property type="evidence" value="ECO:0007669"/>
    <property type="project" value="TreeGrafter"/>
</dbReference>
<dbReference type="SUPFAM" id="SSF53474">
    <property type="entry name" value="alpha/beta-Hydrolases"/>
    <property type="match status" value="1"/>
</dbReference>
<protein>
    <recommendedName>
        <fullName evidence="1">Serine aminopeptidase S33 domain-containing protein</fullName>
    </recommendedName>
</protein>
<dbReference type="InterPro" id="IPR022742">
    <property type="entry name" value="Hydrolase_4"/>
</dbReference>
<dbReference type="STRING" id="4829.A0A168LV68"/>
<keyword evidence="3" id="KW-1185">Reference proteome</keyword>
<dbReference type="Gene3D" id="3.40.50.1820">
    <property type="entry name" value="alpha/beta hydrolase"/>
    <property type="match status" value="1"/>
</dbReference>
<sequence>MGYLPPGSRHNEAFRQSIPSSLDVREHFVTTSDKKRLHGFLVSKKQTQLLTGAEEPSKSAPVMIYFQGNAGNMSDRFGFFKTSIAAIPNLQIVGIAYRQYGNSEGFATEAGLKRDAKAILEAVKDMYGPEAPLYLYGHSLGGAVAIDLAASEPNAIRGVIIENTFTSIYGMVCALYPKYSPYPFIAKYCLWNHWRSDLRILKLLPTMRLLFLSSDQDEIVPSLHMKHLYAMARRAHIQSATLVSFKRSLHMDIYSTETRLFQTSLRRFIKSE</sequence>
<accession>A0A168LV68</accession>
<dbReference type="OrthoDB" id="10249433at2759"/>
<dbReference type="PANTHER" id="PTHR12277:SF81">
    <property type="entry name" value="PROTEIN ABHD13"/>
    <property type="match status" value="1"/>
</dbReference>
<reference evidence="2" key="1">
    <citation type="submission" date="2016-04" db="EMBL/GenBank/DDBJ databases">
        <authorList>
            <person name="Evans L.H."/>
            <person name="Alamgir A."/>
            <person name="Owens N."/>
            <person name="Weber N.D."/>
            <person name="Virtaneva K."/>
            <person name="Barbian K."/>
            <person name="Babar A."/>
            <person name="Rosenke K."/>
        </authorList>
    </citation>
    <scope>NUCLEOTIDE SEQUENCE [LARGE SCALE GENOMIC DNA]</scope>
    <source>
        <strain evidence="2">CBS 101.48</strain>
    </source>
</reference>
<dbReference type="OMA" id="IYFQGNA"/>
<dbReference type="PANTHER" id="PTHR12277">
    <property type="entry name" value="ALPHA/BETA HYDROLASE DOMAIN-CONTAINING PROTEIN"/>
    <property type="match status" value="1"/>
</dbReference>
<dbReference type="Pfam" id="PF12146">
    <property type="entry name" value="Hydrolase_4"/>
    <property type="match status" value="1"/>
</dbReference>
<organism evidence="2">
    <name type="scientific">Absidia glauca</name>
    <name type="common">Pin mould</name>
    <dbReference type="NCBI Taxonomy" id="4829"/>
    <lineage>
        <taxon>Eukaryota</taxon>
        <taxon>Fungi</taxon>
        <taxon>Fungi incertae sedis</taxon>
        <taxon>Mucoromycota</taxon>
        <taxon>Mucoromycotina</taxon>
        <taxon>Mucoromycetes</taxon>
        <taxon>Mucorales</taxon>
        <taxon>Cunninghamellaceae</taxon>
        <taxon>Absidia</taxon>
    </lineage>
</organism>
<evidence type="ECO:0000313" key="2">
    <source>
        <dbReference type="EMBL" id="SAL97558.1"/>
    </source>
</evidence>